<dbReference type="RefSeq" id="WP_278004478.1">
    <property type="nucleotide sequence ID" value="NZ_JARSBN010000002.1"/>
</dbReference>
<proteinExistence type="predicted"/>
<comment type="caution">
    <text evidence="2">The sequence shown here is derived from an EMBL/GenBank/DDBJ whole genome shotgun (WGS) entry which is preliminary data.</text>
</comment>
<gene>
    <name evidence="2" type="ORF">P7122_03930</name>
</gene>
<protein>
    <submittedName>
        <fullName evidence="2">Uncharacterized protein</fullName>
    </submittedName>
</protein>
<organism evidence="2 3">
    <name type="scientific">Winogradskyella marincola</name>
    <dbReference type="NCBI Taxonomy" id="3037795"/>
    <lineage>
        <taxon>Bacteria</taxon>
        <taxon>Pseudomonadati</taxon>
        <taxon>Bacteroidota</taxon>
        <taxon>Flavobacteriia</taxon>
        <taxon>Flavobacteriales</taxon>
        <taxon>Flavobacteriaceae</taxon>
        <taxon>Winogradskyella</taxon>
    </lineage>
</organism>
<name>A0ABT6FYZ4_9FLAO</name>
<feature type="transmembrane region" description="Helical" evidence="1">
    <location>
        <begin position="176"/>
        <end position="193"/>
    </location>
</feature>
<dbReference type="Proteomes" id="UP001529085">
    <property type="component" value="Unassembled WGS sequence"/>
</dbReference>
<reference evidence="2 3" key="1">
    <citation type="submission" date="2023-03" db="EMBL/GenBank/DDBJ databases">
        <title>Strain YYF002 represents a novel species in the genus Winogradskyella isolated from seawater.</title>
        <authorList>
            <person name="Fu Z.-Y."/>
        </authorList>
    </citation>
    <scope>NUCLEOTIDE SEQUENCE [LARGE SCALE GENOMIC DNA]</scope>
    <source>
        <strain evidence="2 3">YYF002</strain>
    </source>
</reference>
<dbReference type="EMBL" id="JARSBN010000002">
    <property type="protein sequence ID" value="MDG4715010.1"/>
    <property type="molecule type" value="Genomic_DNA"/>
</dbReference>
<accession>A0ABT6FYZ4</accession>
<evidence type="ECO:0000313" key="3">
    <source>
        <dbReference type="Proteomes" id="UP001529085"/>
    </source>
</evidence>
<keyword evidence="3" id="KW-1185">Reference proteome</keyword>
<keyword evidence="1" id="KW-0812">Transmembrane</keyword>
<keyword evidence="1" id="KW-1133">Transmembrane helix</keyword>
<evidence type="ECO:0000256" key="1">
    <source>
        <dbReference type="SAM" id="Phobius"/>
    </source>
</evidence>
<evidence type="ECO:0000313" key="2">
    <source>
        <dbReference type="EMBL" id="MDG4715010.1"/>
    </source>
</evidence>
<sequence>MNFEKYIIANGLEEKKLNDAVQELANLYADTGFTKEVRIFKSKIASNVFVINFSRDTDFERFKYFVNFLFYPFDYESNHEVYGYWNLTQDDDINKELYGKRIQLYISANDEDGDNVYGIPQNWDETIKLCFAIGHAYVPIGRKEFDFFEKSLSKSDFFELKPIYGIINKSENKKTGCSFIFLILISITAAYMLL</sequence>
<keyword evidence="1" id="KW-0472">Membrane</keyword>